<gene>
    <name evidence="1" type="ORF">GCM10009742_74770</name>
</gene>
<keyword evidence="2" id="KW-1185">Reference proteome</keyword>
<organism evidence="1 2">
    <name type="scientific">Kribbella karoonensis</name>
    <dbReference type="NCBI Taxonomy" id="324851"/>
    <lineage>
        <taxon>Bacteria</taxon>
        <taxon>Bacillati</taxon>
        <taxon>Actinomycetota</taxon>
        <taxon>Actinomycetes</taxon>
        <taxon>Propionibacteriales</taxon>
        <taxon>Kribbellaceae</taxon>
        <taxon>Kribbella</taxon>
    </lineage>
</organism>
<reference evidence="1 2" key="1">
    <citation type="journal article" date="2019" name="Int. J. Syst. Evol. Microbiol.">
        <title>The Global Catalogue of Microorganisms (GCM) 10K type strain sequencing project: providing services to taxonomists for standard genome sequencing and annotation.</title>
        <authorList>
            <consortium name="The Broad Institute Genomics Platform"/>
            <consortium name="The Broad Institute Genome Sequencing Center for Infectious Disease"/>
            <person name="Wu L."/>
            <person name="Ma J."/>
        </authorList>
    </citation>
    <scope>NUCLEOTIDE SEQUENCE [LARGE SCALE GENOMIC DNA]</scope>
    <source>
        <strain evidence="1 2">JCM 14304</strain>
    </source>
</reference>
<protein>
    <submittedName>
        <fullName evidence="1">Uncharacterized protein</fullName>
    </submittedName>
</protein>
<accession>A0ABN2EN85</accession>
<dbReference type="EMBL" id="BAAAND010000012">
    <property type="protein sequence ID" value="GAA1612639.1"/>
    <property type="molecule type" value="Genomic_DNA"/>
</dbReference>
<proteinExistence type="predicted"/>
<name>A0ABN2EN85_9ACTN</name>
<evidence type="ECO:0000313" key="2">
    <source>
        <dbReference type="Proteomes" id="UP001500190"/>
    </source>
</evidence>
<evidence type="ECO:0000313" key="1">
    <source>
        <dbReference type="EMBL" id="GAA1612639.1"/>
    </source>
</evidence>
<sequence length="55" mass="6024">MRPGLSVEDLVAKAEALASACWARQAVVDRTRRNAALVRIEIIRRDPVAKPRVAG</sequence>
<comment type="caution">
    <text evidence="1">The sequence shown here is derived from an EMBL/GenBank/DDBJ whole genome shotgun (WGS) entry which is preliminary data.</text>
</comment>
<dbReference type="Proteomes" id="UP001500190">
    <property type="component" value="Unassembled WGS sequence"/>
</dbReference>